<proteinExistence type="predicted"/>
<evidence type="ECO:0000313" key="7">
    <source>
        <dbReference type="Proteomes" id="UP000008461"/>
    </source>
</evidence>
<dbReference type="HOGENOM" id="CLU_007884_2_1_10"/>
<dbReference type="EC" id="1.5.3.1" evidence="6"/>
<comment type="cofactor">
    <cofactor evidence="1">
        <name>FAD</name>
        <dbReference type="ChEBI" id="CHEBI:57692"/>
    </cofactor>
</comment>
<keyword evidence="4 6" id="KW-0560">Oxidoreductase</keyword>
<evidence type="ECO:0000256" key="3">
    <source>
        <dbReference type="ARBA" id="ARBA00022827"/>
    </source>
</evidence>
<dbReference type="Gene3D" id="3.30.9.10">
    <property type="entry name" value="D-Amino Acid Oxidase, subunit A, domain 2"/>
    <property type="match status" value="1"/>
</dbReference>
<dbReference type="eggNOG" id="COG0665">
    <property type="taxonomic scope" value="Bacteria"/>
</dbReference>
<name>F4KQF7_HALH1</name>
<dbReference type="Gene3D" id="3.50.50.60">
    <property type="entry name" value="FAD/NAD(P)-binding domain"/>
    <property type="match status" value="1"/>
</dbReference>
<dbReference type="SUPFAM" id="SSF54373">
    <property type="entry name" value="FAD-linked reductases, C-terminal domain"/>
    <property type="match status" value="1"/>
</dbReference>
<sequence length="404" mass="44909">MHFFSQKSQNQAFGMDSTDDFFDVIVLGVGSMGASACFHLANRGLKVLGIEQFDIPHDQGSHAGQSRIIRKAYFEHPDYVPLLERAYQNWHDLEALTGTQIYHETGLLYCGPPENDMMQGVKLSAKTYAVPLNMLSQEQHQAQFPQIAIPAHYEGLLEPAAGFIPPERAILLYTNQAIRQGAVIQTQEKVLSWHKHPGGDITVISEKGRYRAAKLVITAGPWAGHFMPQLAPKLQVTRQVLAWVIPKNPQRFELGQLPCWMIVDEVNPGILYGFPIMPVGQFNGPIGFKAGYHVPGQTTDPNQVNRGVSSAEAQMIIEALQRFFPEGYRSTHVLKTCLYTYTPDENFIIDFLPEFDQKVAIAAGFSGHGFKFASVVGEILADLTIDGKTALPIGFLNADRYVRP</sequence>
<evidence type="ECO:0000256" key="4">
    <source>
        <dbReference type="ARBA" id="ARBA00023002"/>
    </source>
</evidence>
<dbReference type="STRING" id="760192.Halhy_2061"/>
<dbReference type="InterPro" id="IPR045170">
    <property type="entry name" value="MTOX"/>
</dbReference>
<protein>
    <submittedName>
        <fullName evidence="6">Sarcosine oxidase</fullName>
        <ecNumber evidence="6">1.5.3.1</ecNumber>
    </submittedName>
</protein>
<dbReference type="PANTHER" id="PTHR10961:SF7">
    <property type="entry name" value="FAD DEPENDENT OXIDOREDUCTASE DOMAIN-CONTAINING PROTEIN"/>
    <property type="match status" value="1"/>
</dbReference>
<organism evidence="6 7">
    <name type="scientific">Haliscomenobacter hydrossis (strain ATCC 27775 / DSM 1100 / LMG 10767 / O)</name>
    <dbReference type="NCBI Taxonomy" id="760192"/>
    <lineage>
        <taxon>Bacteria</taxon>
        <taxon>Pseudomonadati</taxon>
        <taxon>Bacteroidota</taxon>
        <taxon>Saprospiria</taxon>
        <taxon>Saprospirales</taxon>
        <taxon>Haliscomenobacteraceae</taxon>
        <taxon>Haliscomenobacter</taxon>
    </lineage>
</organism>
<keyword evidence="2" id="KW-0285">Flavoprotein</keyword>
<reference key="2">
    <citation type="submission" date="2011-04" db="EMBL/GenBank/DDBJ databases">
        <title>Complete sequence of chromosome of Haliscomenobacter hydrossis DSM 1100.</title>
        <authorList>
            <consortium name="US DOE Joint Genome Institute (JGI-PGF)"/>
            <person name="Lucas S."/>
            <person name="Han J."/>
            <person name="Lapidus A."/>
            <person name="Bruce D."/>
            <person name="Goodwin L."/>
            <person name="Pitluck S."/>
            <person name="Peters L."/>
            <person name="Kyrpides N."/>
            <person name="Mavromatis K."/>
            <person name="Ivanova N."/>
            <person name="Ovchinnikova G."/>
            <person name="Pagani I."/>
            <person name="Daligault H."/>
            <person name="Detter J.C."/>
            <person name="Han C."/>
            <person name="Land M."/>
            <person name="Hauser L."/>
            <person name="Markowitz V."/>
            <person name="Cheng J.-F."/>
            <person name="Hugenholtz P."/>
            <person name="Woyke T."/>
            <person name="Wu D."/>
            <person name="Verbarg S."/>
            <person name="Frueling A."/>
            <person name="Brambilla E."/>
            <person name="Klenk H.-P."/>
            <person name="Eisen J.A."/>
        </authorList>
    </citation>
    <scope>NUCLEOTIDE SEQUENCE</scope>
    <source>
        <strain>DSM 1100</strain>
    </source>
</reference>
<dbReference type="EMBL" id="CP002691">
    <property type="protein sequence ID" value="AEE49946.1"/>
    <property type="molecule type" value="Genomic_DNA"/>
</dbReference>
<dbReference type="Pfam" id="PF01266">
    <property type="entry name" value="DAO"/>
    <property type="match status" value="1"/>
</dbReference>
<evidence type="ECO:0000256" key="1">
    <source>
        <dbReference type="ARBA" id="ARBA00001974"/>
    </source>
</evidence>
<dbReference type="NCBIfam" id="NF008425">
    <property type="entry name" value="PRK11259.1"/>
    <property type="match status" value="1"/>
</dbReference>
<dbReference type="KEGG" id="hhy:Halhy_2061"/>
<dbReference type="PANTHER" id="PTHR10961">
    <property type="entry name" value="PEROXISOMAL SARCOSINE OXIDASE"/>
    <property type="match status" value="1"/>
</dbReference>
<feature type="domain" description="FAD dependent oxidoreductase" evidence="5">
    <location>
        <begin position="23"/>
        <end position="383"/>
    </location>
</feature>
<keyword evidence="7" id="KW-1185">Reference proteome</keyword>
<evidence type="ECO:0000259" key="5">
    <source>
        <dbReference type="Pfam" id="PF01266"/>
    </source>
</evidence>
<keyword evidence="3" id="KW-0274">FAD</keyword>
<evidence type="ECO:0000256" key="2">
    <source>
        <dbReference type="ARBA" id="ARBA00022630"/>
    </source>
</evidence>
<dbReference type="AlphaFoldDB" id="F4KQF7"/>
<accession>F4KQF7</accession>
<dbReference type="InterPro" id="IPR006076">
    <property type="entry name" value="FAD-dep_OxRdtase"/>
</dbReference>
<dbReference type="GO" id="GO:0050660">
    <property type="term" value="F:flavin adenine dinucleotide binding"/>
    <property type="evidence" value="ECO:0007669"/>
    <property type="project" value="InterPro"/>
</dbReference>
<reference evidence="6 7" key="1">
    <citation type="journal article" date="2011" name="Stand. Genomic Sci.">
        <title>Complete genome sequence of Haliscomenobacter hydrossis type strain (O).</title>
        <authorList>
            <consortium name="US DOE Joint Genome Institute (JGI-PGF)"/>
            <person name="Daligault H."/>
            <person name="Lapidus A."/>
            <person name="Zeytun A."/>
            <person name="Nolan M."/>
            <person name="Lucas S."/>
            <person name="Del Rio T.G."/>
            <person name="Tice H."/>
            <person name="Cheng J.F."/>
            <person name="Tapia R."/>
            <person name="Han C."/>
            <person name="Goodwin L."/>
            <person name="Pitluck S."/>
            <person name="Liolios K."/>
            <person name="Pagani I."/>
            <person name="Ivanova N."/>
            <person name="Huntemann M."/>
            <person name="Mavromatis K."/>
            <person name="Mikhailova N."/>
            <person name="Pati A."/>
            <person name="Chen A."/>
            <person name="Palaniappan K."/>
            <person name="Land M."/>
            <person name="Hauser L."/>
            <person name="Brambilla E.M."/>
            <person name="Rohde M."/>
            <person name="Verbarg S."/>
            <person name="Goker M."/>
            <person name="Bristow J."/>
            <person name="Eisen J.A."/>
            <person name="Markowitz V."/>
            <person name="Hugenholtz P."/>
            <person name="Kyrpides N.C."/>
            <person name="Klenk H.P."/>
            <person name="Woyke T."/>
        </authorList>
    </citation>
    <scope>NUCLEOTIDE SEQUENCE [LARGE SCALE GENOMIC DNA]</scope>
    <source>
        <strain evidence="7">ATCC 27775 / DSM 1100 / LMG 10767 / O</strain>
    </source>
</reference>
<dbReference type="Proteomes" id="UP000008461">
    <property type="component" value="Chromosome"/>
</dbReference>
<dbReference type="SUPFAM" id="SSF51905">
    <property type="entry name" value="FAD/NAD(P)-binding domain"/>
    <property type="match status" value="1"/>
</dbReference>
<gene>
    <name evidence="6" type="ordered locus">Halhy_2061</name>
</gene>
<evidence type="ECO:0000313" key="6">
    <source>
        <dbReference type="EMBL" id="AEE49946.1"/>
    </source>
</evidence>
<dbReference type="InterPro" id="IPR036188">
    <property type="entry name" value="FAD/NAD-bd_sf"/>
</dbReference>
<dbReference type="GO" id="GO:0008115">
    <property type="term" value="F:sarcosine oxidase activity"/>
    <property type="evidence" value="ECO:0007669"/>
    <property type="project" value="UniProtKB-EC"/>
</dbReference>